<keyword evidence="3" id="KW-1185">Reference proteome</keyword>
<evidence type="ECO:0000313" key="2">
    <source>
        <dbReference type="EMBL" id="RIX30872.1"/>
    </source>
</evidence>
<dbReference type="OrthoDB" id="4981342at2"/>
<name>A0A3A1U3A7_9MICO</name>
<dbReference type="Proteomes" id="UP000265742">
    <property type="component" value="Unassembled WGS sequence"/>
</dbReference>
<evidence type="ECO:0000313" key="3">
    <source>
        <dbReference type="Proteomes" id="UP000265742"/>
    </source>
</evidence>
<dbReference type="RefSeq" id="WP_119481234.1">
    <property type="nucleotide sequence ID" value="NZ_QXTG01000001.1"/>
</dbReference>
<dbReference type="PANTHER" id="PTHR40032">
    <property type="entry name" value="EXPORTED PROTEIN-RELATED"/>
    <property type="match status" value="1"/>
</dbReference>
<accession>A0A3A1U3A7</accession>
<dbReference type="InterPro" id="IPR024301">
    <property type="entry name" value="Amidase_6"/>
</dbReference>
<feature type="domain" description="Putative amidase" evidence="1">
    <location>
        <begin position="46"/>
        <end position="185"/>
    </location>
</feature>
<dbReference type="AlphaFoldDB" id="A0A3A1U3A7"/>
<protein>
    <recommendedName>
        <fullName evidence="1">Putative amidase domain-containing protein</fullName>
    </recommendedName>
</protein>
<evidence type="ECO:0000259" key="1">
    <source>
        <dbReference type="Pfam" id="PF12671"/>
    </source>
</evidence>
<gene>
    <name evidence="2" type="ORF">D1781_05630</name>
</gene>
<reference evidence="3" key="1">
    <citation type="submission" date="2018-09" db="EMBL/GenBank/DDBJ databases">
        <authorList>
            <person name="Kim I."/>
        </authorList>
    </citation>
    <scope>NUCLEOTIDE SEQUENCE [LARGE SCALE GENOMIC DNA]</scope>
    <source>
        <strain evidence="3">DD4a</strain>
    </source>
</reference>
<dbReference type="PANTHER" id="PTHR40032:SF1">
    <property type="entry name" value="EXPORTED PROTEIN"/>
    <property type="match status" value="1"/>
</dbReference>
<proteinExistence type="predicted"/>
<sequence>MRRRSWVIAGATALVLIAGAAPIAWRAIPHVPPSDARPSSPSIARELAYVERYWQHRNPEYGDFGGTDCVNFTSQALHARGWAMSAQWGTSSTLGRRAATRTWVSSTAMMRWLASRPDLAAPLDDRHRGEVAVGDVAQFDWDASGDRDHTAVVSRVTPRADGSVEIDVAEHSPSGLHDSVDTLIARHGGRGTVHYWHLRA</sequence>
<dbReference type="Pfam" id="PF12671">
    <property type="entry name" value="Amidase_6"/>
    <property type="match status" value="1"/>
</dbReference>
<dbReference type="EMBL" id="QXTG01000001">
    <property type="protein sequence ID" value="RIX30872.1"/>
    <property type="molecule type" value="Genomic_DNA"/>
</dbReference>
<comment type="caution">
    <text evidence="2">The sequence shown here is derived from an EMBL/GenBank/DDBJ whole genome shotgun (WGS) entry which is preliminary data.</text>
</comment>
<organism evidence="2 3">
    <name type="scientific">Amnibacterium setariae</name>
    <dbReference type="NCBI Taxonomy" id="2306585"/>
    <lineage>
        <taxon>Bacteria</taxon>
        <taxon>Bacillati</taxon>
        <taxon>Actinomycetota</taxon>
        <taxon>Actinomycetes</taxon>
        <taxon>Micrococcales</taxon>
        <taxon>Microbacteriaceae</taxon>
        <taxon>Amnibacterium</taxon>
    </lineage>
</organism>